<evidence type="ECO:0000256" key="1">
    <source>
        <dbReference type="SAM" id="MobiDB-lite"/>
    </source>
</evidence>
<evidence type="ECO:0000313" key="2">
    <source>
        <dbReference type="EMBL" id="KAJ8888994.1"/>
    </source>
</evidence>
<reference evidence="2 3" key="1">
    <citation type="submission" date="2023-02" db="EMBL/GenBank/DDBJ databases">
        <title>LHISI_Scaffold_Assembly.</title>
        <authorList>
            <person name="Stuart O.P."/>
            <person name="Cleave R."/>
            <person name="Magrath M.J.L."/>
            <person name="Mikheyev A.S."/>
        </authorList>
    </citation>
    <scope>NUCLEOTIDE SEQUENCE [LARGE SCALE GENOMIC DNA]</scope>
    <source>
        <strain evidence="2">Daus_M_001</strain>
        <tissue evidence="2">Leg muscle</tissue>
    </source>
</reference>
<feature type="region of interest" description="Disordered" evidence="1">
    <location>
        <begin position="217"/>
        <end position="257"/>
    </location>
</feature>
<gene>
    <name evidence="2" type="ORF">PR048_008488</name>
</gene>
<accession>A0ABQ9HX94</accession>
<evidence type="ECO:0000313" key="3">
    <source>
        <dbReference type="Proteomes" id="UP001159363"/>
    </source>
</evidence>
<proteinExistence type="predicted"/>
<protein>
    <submittedName>
        <fullName evidence="2">Uncharacterized protein</fullName>
    </submittedName>
</protein>
<feature type="region of interest" description="Disordered" evidence="1">
    <location>
        <begin position="1067"/>
        <end position="1091"/>
    </location>
</feature>
<sequence>MQYCKEVIPDGGKSHLIEDSRVTVELLYNWDHSAADRRRSSTPAHPRAVTMCFVRFHRTREREKERERERERERKRERERIYKSFTIPEVAASDKSYANLIPLNCNSDEVELNFLEGISLKLKTFVVLLHNTLMLQPTEKYVRATKIKATYIDNAPPYSDNCTAELPKEKLNVKFVLRTFRMSQQPIQGHVRTLRRGCELIFTATTVSAGDVTTLAWNSSNRPRQDSDDKRNEIKGATRAFRKNKKGGGGNSRSTTSSGVARYACRARGVALACSSPRETGFIRIAGATVCEVARAPLTIWHSSVERRSQKHLFQSFCKNLFTINFLIFAELKISSVVLRDRTDGPWVGSMDEALDHSTTETTISEYKKRHAHNSSDTSNFNFTVTRFCKTNSIRRLQHVDVEFLWLPSGSIIRSAQWCHHIVLSSELHISRAILVVTVNFIKTKQWHREAFTGQRWLSGNRAGRLPLLGWFFSGIALSPAPFIPGPLHTRLIHPHRLSITRCEEHPNYLLFTKRLPFVQWLSAVSFPHAQSNVTGEVDLFSGFVCSMNSAITPAERLHLTRAANAQRQGNMKRDLIQESRTGERVPRGAECLERFQPDGAKPGKPLRNLFQGYGRLVTRLDEAIRRRNEPSSVVTKKAGVKNAVSAGTWQWPWVHLVDKFRACCMHPECEKACQFVYWPREALEVGLSPDWLLRVKKDLLLLGPPACRAMNGVPSLNCFVEYFKYTVFSTKLITVRPKCWSNLFRSGTAIATKTTEDGYVRESTSTILISLRNHEQGGRAPRLATHFTPTKLYGHSFKSRKYTPHGENTARHAVERHRQAGRSRIFASAAFSSPSLGGSSKPAGVLEETWHHVASSYGCRMTRREVGIGAVGGLRRVSSGPTETRACVTNTATSHWSTLCDTFWSSLAQSSHSNATADNQYTVDIGISVHKTVESSLQPIMNAVKYRVVSGGVWTNRTMFNYNTDTNRTSVLAVVDIARSCALMRVMEVSMELRRNERAGETGDPRENPPTNGIIWHDSHMRKSARFLNTESGNVAEYMYLYPIWRGYFPINEVLSAVGEDEMRAKRSSGGTQVREKRAAPRGMPPASSNARHVIHRKKFRVASSTLLFRKHTKEYSQNILQLCSLKFVTQIPLLLWSYHVTFKHHGPAFGIHLGCDVVKAAKAGKPSIRSRHCSLLIGCRDQVRPLYRSVQHSLTLLLPAYYWLIVERRVSKELSSNLTSRRKEQVMEEQSQRPELNGRPIIPALLWFSERRRPSYRMGKRTEATWRRHGKSTNTEVNNAASVAGDPGISLVHTTAVVNLTVVYTPQVLPFDYRFMRTDTKRSRRQKMRSLLVEVGIRNWACPSRAASRHLKHKRGRERKGYWRGYRSQALPPNTGKINRGMPQFKYNLKTARKDGLAVPTLGSIKIGKWEDKDPHKGSYLPRAEGVASQ</sequence>
<dbReference type="Proteomes" id="UP001159363">
    <property type="component" value="Chromosome 3"/>
</dbReference>
<organism evidence="2 3">
    <name type="scientific">Dryococelus australis</name>
    <dbReference type="NCBI Taxonomy" id="614101"/>
    <lineage>
        <taxon>Eukaryota</taxon>
        <taxon>Metazoa</taxon>
        <taxon>Ecdysozoa</taxon>
        <taxon>Arthropoda</taxon>
        <taxon>Hexapoda</taxon>
        <taxon>Insecta</taxon>
        <taxon>Pterygota</taxon>
        <taxon>Neoptera</taxon>
        <taxon>Polyneoptera</taxon>
        <taxon>Phasmatodea</taxon>
        <taxon>Verophasmatodea</taxon>
        <taxon>Anareolatae</taxon>
        <taxon>Phasmatidae</taxon>
        <taxon>Eurycanthinae</taxon>
        <taxon>Dryococelus</taxon>
    </lineage>
</organism>
<feature type="compositionally biased region" description="Basic and acidic residues" evidence="1">
    <location>
        <begin position="997"/>
        <end position="1008"/>
    </location>
</feature>
<dbReference type="EMBL" id="JARBHB010000003">
    <property type="protein sequence ID" value="KAJ8888994.1"/>
    <property type="molecule type" value="Genomic_DNA"/>
</dbReference>
<feature type="region of interest" description="Disordered" evidence="1">
    <location>
        <begin position="997"/>
        <end position="1017"/>
    </location>
</feature>
<keyword evidence="3" id="KW-1185">Reference proteome</keyword>
<comment type="caution">
    <text evidence="2">The sequence shown here is derived from an EMBL/GenBank/DDBJ whole genome shotgun (WGS) entry which is preliminary data.</text>
</comment>
<feature type="compositionally biased region" description="Basic and acidic residues" evidence="1">
    <location>
        <begin position="223"/>
        <end position="236"/>
    </location>
</feature>
<name>A0ABQ9HX94_9NEOP</name>